<dbReference type="AlphaFoldDB" id="V2W451"/>
<name>V2W451_MONRO</name>
<keyword evidence="2" id="KW-0418">Kinase</keyword>
<dbReference type="OrthoDB" id="10616244at2759"/>
<keyword evidence="3" id="KW-1185">Reference proteome</keyword>
<reference evidence="2 3" key="1">
    <citation type="journal article" date="2014" name="BMC Genomics">
        <title>Genome and secretome analysis of the hemibiotrophic fungal pathogen, Moniliophthora roreri, which causes frosty pod rot disease of cacao: mechanisms of the biotrophic and necrotrophic phases.</title>
        <authorList>
            <person name="Meinhardt L.W."/>
            <person name="Costa G.G.L."/>
            <person name="Thomazella D.P.T."/>
            <person name="Teixeira P.J.P.L."/>
            <person name="Carazzolle M.F."/>
            <person name="Schuster S.C."/>
            <person name="Carlson J.E."/>
            <person name="Guiltinan M.J."/>
            <person name="Mieczkowski P."/>
            <person name="Farmer A."/>
            <person name="Ramaraj T."/>
            <person name="Crozier J."/>
            <person name="Davis R.E."/>
            <person name="Shao J."/>
            <person name="Melnick R.L."/>
            <person name="Pereira G.A.G."/>
            <person name="Bailey B.A."/>
        </authorList>
    </citation>
    <scope>NUCLEOTIDE SEQUENCE [LARGE SCALE GENOMIC DNA]</scope>
    <source>
        <strain evidence="2 3">MCA 2997</strain>
    </source>
</reference>
<comment type="caution">
    <text evidence="2">The sequence shown here is derived from an EMBL/GenBank/DDBJ whole genome shotgun (WGS) entry which is preliminary data.</text>
</comment>
<evidence type="ECO:0000256" key="1">
    <source>
        <dbReference type="SAM" id="SignalP"/>
    </source>
</evidence>
<keyword evidence="1" id="KW-0732">Signal</keyword>
<accession>V2W451</accession>
<dbReference type="KEGG" id="mrr:Moror_11151"/>
<dbReference type="Proteomes" id="UP000017559">
    <property type="component" value="Unassembled WGS sequence"/>
</dbReference>
<proteinExistence type="predicted"/>
<dbReference type="EMBL" id="AWSO01002367">
    <property type="protein sequence ID" value="ESK81578.1"/>
    <property type="molecule type" value="Genomic_DNA"/>
</dbReference>
<organism evidence="2 3">
    <name type="scientific">Moniliophthora roreri (strain MCA 2997)</name>
    <name type="common">Cocoa frosty pod rot fungus</name>
    <name type="synonym">Crinipellis roreri</name>
    <dbReference type="NCBI Taxonomy" id="1381753"/>
    <lineage>
        <taxon>Eukaryota</taxon>
        <taxon>Fungi</taxon>
        <taxon>Dikarya</taxon>
        <taxon>Basidiomycota</taxon>
        <taxon>Agaricomycotina</taxon>
        <taxon>Agaricomycetes</taxon>
        <taxon>Agaricomycetidae</taxon>
        <taxon>Agaricales</taxon>
        <taxon>Marasmiineae</taxon>
        <taxon>Marasmiaceae</taxon>
        <taxon>Moniliophthora</taxon>
    </lineage>
</organism>
<keyword evidence="2" id="KW-0808">Transferase</keyword>
<gene>
    <name evidence="2" type="ORF">Moror_11151</name>
</gene>
<feature type="signal peptide" evidence="1">
    <location>
        <begin position="1"/>
        <end position="15"/>
    </location>
</feature>
<evidence type="ECO:0000313" key="3">
    <source>
        <dbReference type="Proteomes" id="UP000017559"/>
    </source>
</evidence>
<feature type="chain" id="PRO_5012090731" evidence="1">
    <location>
        <begin position="16"/>
        <end position="155"/>
    </location>
</feature>
<dbReference type="HOGENOM" id="CLU_1695970_0_0_1"/>
<protein>
    <submittedName>
        <fullName evidence="2">Serine threonine protein kinase japonica group</fullName>
    </submittedName>
</protein>
<dbReference type="GO" id="GO:0016301">
    <property type="term" value="F:kinase activity"/>
    <property type="evidence" value="ECO:0007669"/>
    <property type="project" value="UniProtKB-KW"/>
</dbReference>
<sequence length="155" mass="17751">MLIHWRSSKIVRSSALLLLQRFTCYQILKILLSHIDSHSGGRPIPIFNELEMIQIAVDLKATTHDPLSVQSQLARNITPGAMKTTFQILHERHRRLGGDYKDKTSLAVQIITRLVQLGREDLVRALLELGHSVESHDELMIEAMKMNDESMFRLL</sequence>
<evidence type="ECO:0000313" key="2">
    <source>
        <dbReference type="EMBL" id="ESK81578.1"/>
    </source>
</evidence>